<evidence type="ECO:0000256" key="2">
    <source>
        <dbReference type="ARBA" id="ARBA00004236"/>
    </source>
</evidence>
<dbReference type="Gene3D" id="3.40.50.2300">
    <property type="match status" value="2"/>
</dbReference>
<dbReference type="InterPro" id="IPR003594">
    <property type="entry name" value="HATPase_dom"/>
</dbReference>
<dbReference type="SUPFAM" id="SSF55874">
    <property type="entry name" value="ATPase domain of HSP90 chaperone/DNA topoisomerase II/histidine kinase"/>
    <property type="match status" value="1"/>
</dbReference>
<proteinExistence type="predicted"/>
<dbReference type="GO" id="GO:0000155">
    <property type="term" value="F:phosphorelay sensor kinase activity"/>
    <property type="evidence" value="ECO:0007669"/>
    <property type="project" value="InterPro"/>
</dbReference>
<dbReference type="SUPFAM" id="SSF52172">
    <property type="entry name" value="CheY-like"/>
    <property type="match status" value="2"/>
</dbReference>
<dbReference type="SMART" id="SM00388">
    <property type="entry name" value="HisKA"/>
    <property type="match status" value="1"/>
</dbReference>
<evidence type="ECO:0000256" key="4">
    <source>
        <dbReference type="ARBA" id="ARBA00022553"/>
    </source>
</evidence>
<keyword evidence="7" id="KW-0902">Two-component regulatory system</keyword>
<dbReference type="PROSITE" id="PS50110">
    <property type="entry name" value="RESPONSE_REGULATORY"/>
    <property type="match status" value="2"/>
</dbReference>
<dbReference type="Pfam" id="PF00072">
    <property type="entry name" value="Response_reg"/>
    <property type="match status" value="1"/>
</dbReference>
<evidence type="ECO:0000256" key="3">
    <source>
        <dbReference type="ARBA" id="ARBA00012438"/>
    </source>
</evidence>
<keyword evidence="6" id="KW-0418">Kinase</keyword>
<feature type="modified residue" description="4-aspartylphosphate" evidence="8">
    <location>
        <position position="781"/>
    </location>
</feature>
<evidence type="ECO:0000313" key="13">
    <source>
        <dbReference type="Proteomes" id="UP000612585"/>
    </source>
</evidence>
<feature type="domain" description="Response regulatory" evidence="11">
    <location>
        <begin position="732"/>
        <end position="850"/>
    </location>
</feature>
<protein>
    <recommendedName>
        <fullName evidence="3">histidine kinase</fullName>
        <ecNumber evidence="3">2.7.13.3</ecNumber>
    </recommendedName>
</protein>
<dbReference type="CDD" id="cd00156">
    <property type="entry name" value="REC"/>
    <property type="match status" value="1"/>
</dbReference>
<dbReference type="PROSITE" id="PS50109">
    <property type="entry name" value="HIS_KIN"/>
    <property type="match status" value="1"/>
</dbReference>
<comment type="catalytic activity">
    <reaction evidence="1">
        <text>ATP + protein L-histidine = ADP + protein N-phospho-L-histidine.</text>
        <dbReference type="EC" id="2.7.13.3"/>
    </reaction>
</comment>
<dbReference type="SUPFAM" id="SSF47384">
    <property type="entry name" value="Homodimeric domain of signal transducing histidine kinase"/>
    <property type="match status" value="1"/>
</dbReference>
<evidence type="ECO:0000256" key="6">
    <source>
        <dbReference type="ARBA" id="ARBA00022777"/>
    </source>
</evidence>
<gene>
    <name evidence="12" type="ORF">Vau01_092850</name>
</gene>
<evidence type="ECO:0000256" key="5">
    <source>
        <dbReference type="ARBA" id="ARBA00022679"/>
    </source>
</evidence>
<accession>A0A8J3ZD30</accession>
<dbReference type="InterPro" id="IPR003661">
    <property type="entry name" value="HisK_dim/P_dom"/>
</dbReference>
<evidence type="ECO:0000256" key="8">
    <source>
        <dbReference type="PROSITE-ProRule" id="PRU00169"/>
    </source>
</evidence>
<dbReference type="Gene3D" id="3.30.565.10">
    <property type="entry name" value="Histidine kinase-like ATPase, C-terminal domain"/>
    <property type="match status" value="1"/>
</dbReference>
<dbReference type="EC" id="2.7.13.3" evidence="3"/>
<dbReference type="PANTHER" id="PTHR43047:SF72">
    <property type="entry name" value="OSMOSENSING HISTIDINE PROTEIN KINASE SLN1"/>
    <property type="match status" value="1"/>
</dbReference>
<dbReference type="GO" id="GO:0005886">
    <property type="term" value="C:plasma membrane"/>
    <property type="evidence" value="ECO:0007669"/>
    <property type="project" value="UniProtKB-SubCell"/>
</dbReference>
<dbReference type="InterPro" id="IPR036890">
    <property type="entry name" value="HATPase_C_sf"/>
</dbReference>
<dbReference type="CDD" id="cd00082">
    <property type="entry name" value="HisKA"/>
    <property type="match status" value="1"/>
</dbReference>
<dbReference type="InterPro" id="IPR004358">
    <property type="entry name" value="Sig_transdc_His_kin-like_C"/>
</dbReference>
<evidence type="ECO:0000256" key="7">
    <source>
        <dbReference type="ARBA" id="ARBA00023012"/>
    </source>
</evidence>
<keyword evidence="4 8" id="KW-0597">Phosphoprotein</keyword>
<keyword evidence="5" id="KW-0808">Transferase</keyword>
<evidence type="ECO:0000256" key="9">
    <source>
        <dbReference type="SAM" id="Phobius"/>
    </source>
</evidence>
<dbReference type="Proteomes" id="UP000612585">
    <property type="component" value="Unassembled WGS sequence"/>
</dbReference>
<feature type="domain" description="Histidine kinase" evidence="10">
    <location>
        <begin position="363"/>
        <end position="580"/>
    </location>
</feature>
<evidence type="ECO:0000256" key="1">
    <source>
        <dbReference type="ARBA" id="ARBA00000085"/>
    </source>
</evidence>
<feature type="transmembrane region" description="Helical" evidence="9">
    <location>
        <begin position="179"/>
        <end position="201"/>
    </location>
</feature>
<dbReference type="InterPro" id="IPR036097">
    <property type="entry name" value="HisK_dim/P_sf"/>
</dbReference>
<evidence type="ECO:0000313" key="12">
    <source>
        <dbReference type="EMBL" id="GIJ61769.1"/>
    </source>
</evidence>
<feature type="domain" description="Response regulatory" evidence="11">
    <location>
        <begin position="598"/>
        <end position="711"/>
    </location>
</feature>
<dbReference type="InterPro" id="IPR011006">
    <property type="entry name" value="CheY-like_superfamily"/>
</dbReference>
<dbReference type="PANTHER" id="PTHR43047">
    <property type="entry name" value="TWO-COMPONENT HISTIDINE PROTEIN KINASE"/>
    <property type="match status" value="1"/>
</dbReference>
<feature type="transmembrane region" description="Helical" evidence="9">
    <location>
        <begin position="72"/>
        <end position="96"/>
    </location>
</feature>
<comment type="subcellular location">
    <subcellularLocation>
        <location evidence="2">Cell membrane</location>
    </subcellularLocation>
</comment>
<evidence type="ECO:0000259" key="11">
    <source>
        <dbReference type="PROSITE" id="PS50110"/>
    </source>
</evidence>
<dbReference type="SMART" id="SM00448">
    <property type="entry name" value="REC"/>
    <property type="match status" value="2"/>
</dbReference>
<dbReference type="AlphaFoldDB" id="A0A8J3ZD30"/>
<feature type="transmembrane region" description="Helical" evidence="9">
    <location>
        <begin position="147"/>
        <end position="167"/>
    </location>
</feature>
<feature type="modified residue" description="4-aspartylphosphate" evidence="8">
    <location>
        <position position="647"/>
    </location>
</feature>
<sequence>MLMIATAVMFALIFARAIFAFLWTRDRLQGAVALVLVSVAALYVLQVSRVLAGAVPGSVRLPALIALYGQPLLTLALVAMIRSVAWAWPGLAFGYWLGASAAVITLPSPLPNPATMSLVGGFVLLQSVAAGYLVAEARKRKGAARARIGFAATGTFLFGLVLLIAASNRVFPSLHLSEISRIVALGPTLAYVVAFMPPGWLRRQWSARTAYTLMGRLLAAPASATQPRDIWQHFVDTVRDAMSAEGTVVVIESGPLVVAGSAPSCEVPSGGRPERGSAKWTKIDGRRYLLIAIPLTMEDGTTGTLLVFGLHRSLFSEDDIAVLADLGRQATVLADRAVLTSQLTDTVAQLRAANEAKSDFLAAMSHELRTPLNAIIGFSELMGYEELVGDRRHVPDEWIGNVHSSGRHLLGLINDVLDLAKVEAGRIELRLEPIDVGAAVAEAVAPLTSLIDAKKLRLTLAAPPEVVTADRLRLRQMLNNLLSNAIKFTPDEGAIYVSAHRDGAFTHLSVADTGPGIEPAEQARVFEEFHQAGDAASRAAGTGLGLALTRRLAEAQQGRVELWSEVGQGSRFTLVLPAATAPAPHAPSAEAPATDHGGVLVIEDDPAAVSLLRTYLTGAGYPIHVAATGEAGIALAGTAHPDLILLDVQLPGIDGWSVLRKLKKDERLWHIPVVVVTVIDEREVALALGAVDYFVKPVERRALLDSMARNTAAAAAADPTGPGGPAGPRRPDVLVLDPSEAARERTGQWLRDCGVAAALAGSVADATGLAESTPFDLILCDAAVTGPDGTPVLDALRASPATRPVPVVMLTDGTMTPADVLLAGLMGGPPTDDDAPHSAPLLGVVSRADLSAQHLQRWLGDRVHPLVVDDGPALERVST</sequence>
<evidence type="ECO:0000259" key="10">
    <source>
        <dbReference type="PROSITE" id="PS50109"/>
    </source>
</evidence>
<keyword evidence="13" id="KW-1185">Reference proteome</keyword>
<dbReference type="GO" id="GO:0009927">
    <property type="term" value="F:histidine phosphotransfer kinase activity"/>
    <property type="evidence" value="ECO:0007669"/>
    <property type="project" value="TreeGrafter"/>
</dbReference>
<dbReference type="InterPro" id="IPR005467">
    <property type="entry name" value="His_kinase_dom"/>
</dbReference>
<dbReference type="Gene3D" id="1.10.287.130">
    <property type="match status" value="1"/>
</dbReference>
<keyword evidence="9" id="KW-0472">Membrane</keyword>
<dbReference type="CDD" id="cd16922">
    <property type="entry name" value="HATPase_EvgS-ArcB-TorS-like"/>
    <property type="match status" value="1"/>
</dbReference>
<dbReference type="Pfam" id="PF02518">
    <property type="entry name" value="HATPase_c"/>
    <property type="match status" value="1"/>
</dbReference>
<dbReference type="EMBL" id="BOPG01000071">
    <property type="protein sequence ID" value="GIJ61769.1"/>
    <property type="molecule type" value="Genomic_DNA"/>
</dbReference>
<reference evidence="12" key="1">
    <citation type="submission" date="2021-01" db="EMBL/GenBank/DDBJ databases">
        <title>Whole genome shotgun sequence of Virgisporangium aurantiacum NBRC 16421.</title>
        <authorList>
            <person name="Komaki H."/>
            <person name="Tamura T."/>
        </authorList>
    </citation>
    <scope>NUCLEOTIDE SEQUENCE</scope>
    <source>
        <strain evidence="12">NBRC 16421</strain>
    </source>
</reference>
<comment type="caution">
    <text evidence="12">The sequence shown here is derived from an EMBL/GenBank/DDBJ whole genome shotgun (WGS) entry which is preliminary data.</text>
</comment>
<dbReference type="PRINTS" id="PR00344">
    <property type="entry name" value="BCTRLSENSOR"/>
</dbReference>
<dbReference type="FunFam" id="3.30.565.10:FF:000006">
    <property type="entry name" value="Sensor histidine kinase WalK"/>
    <property type="match status" value="1"/>
</dbReference>
<feature type="transmembrane region" description="Helical" evidence="9">
    <location>
        <begin position="30"/>
        <end position="51"/>
    </location>
</feature>
<organism evidence="12 13">
    <name type="scientific">Virgisporangium aurantiacum</name>
    <dbReference type="NCBI Taxonomy" id="175570"/>
    <lineage>
        <taxon>Bacteria</taxon>
        <taxon>Bacillati</taxon>
        <taxon>Actinomycetota</taxon>
        <taxon>Actinomycetes</taxon>
        <taxon>Micromonosporales</taxon>
        <taxon>Micromonosporaceae</taxon>
        <taxon>Virgisporangium</taxon>
    </lineage>
</organism>
<feature type="transmembrane region" description="Helical" evidence="9">
    <location>
        <begin position="116"/>
        <end position="135"/>
    </location>
</feature>
<dbReference type="Pfam" id="PF00512">
    <property type="entry name" value="HisKA"/>
    <property type="match status" value="1"/>
</dbReference>
<keyword evidence="9" id="KW-0812">Transmembrane</keyword>
<dbReference type="InterPro" id="IPR001789">
    <property type="entry name" value="Sig_transdc_resp-reg_receiver"/>
</dbReference>
<keyword evidence="9" id="KW-1133">Transmembrane helix</keyword>
<dbReference type="SMART" id="SM00387">
    <property type="entry name" value="HATPase_c"/>
    <property type="match status" value="1"/>
</dbReference>
<name>A0A8J3ZD30_9ACTN</name>